<evidence type="ECO:0000259" key="4">
    <source>
        <dbReference type="Pfam" id="PF05028"/>
    </source>
</evidence>
<dbReference type="AlphaFoldDB" id="A0A9W9CBM0"/>
<evidence type="ECO:0000313" key="7">
    <source>
        <dbReference type="Proteomes" id="UP001140513"/>
    </source>
</evidence>
<dbReference type="GeneID" id="80909405"/>
<evidence type="ECO:0000256" key="3">
    <source>
        <dbReference type="ARBA" id="ARBA00022801"/>
    </source>
</evidence>
<evidence type="ECO:0000256" key="2">
    <source>
        <dbReference type="ARBA" id="ARBA00012255"/>
    </source>
</evidence>
<dbReference type="Proteomes" id="UP001140513">
    <property type="component" value="Unassembled WGS sequence"/>
</dbReference>
<evidence type="ECO:0000256" key="1">
    <source>
        <dbReference type="ARBA" id="ARBA00009545"/>
    </source>
</evidence>
<dbReference type="InterPro" id="IPR046372">
    <property type="entry name" value="PARG_cat_C"/>
</dbReference>
<protein>
    <recommendedName>
        <fullName evidence="2">poly(ADP-ribose) glycohydrolase</fullName>
        <ecNumber evidence="2">3.2.1.143</ecNumber>
    </recommendedName>
</protein>
<proteinExistence type="inferred from homology"/>
<dbReference type="GO" id="GO:1990966">
    <property type="term" value="P:ATP generation from poly-ADP-D-ribose"/>
    <property type="evidence" value="ECO:0007669"/>
    <property type="project" value="TreeGrafter"/>
</dbReference>
<dbReference type="PANTHER" id="PTHR12837">
    <property type="entry name" value="POLY ADP-RIBOSE GLYCOHYDROLASE"/>
    <property type="match status" value="1"/>
</dbReference>
<dbReference type="InterPro" id="IPR048362">
    <property type="entry name" value="PARG_helical"/>
</dbReference>
<feature type="domain" description="PARG catalytic Macro" evidence="4">
    <location>
        <begin position="237"/>
        <end position="405"/>
    </location>
</feature>
<dbReference type="GO" id="GO:0005975">
    <property type="term" value="P:carbohydrate metabolic process"/>
    <property type="evidence" value="ECO:0007669"/>
    <property type="project" value="InterPro"/>
</dbReference>
<keyword evidence="3" id="KW-0378">Hydrolase</keyword>
<dbReference type="Pfam" id="PF05028">
    <property type="entry name" value="PARG_cat_C"/>
    <property type="match status" value="1"/>
</dbReference>
<reference evidence="6" key="1">
    <citation type="submission" date="2022-10" db="EMBL/GenBank/DDBJ databases">
        <title>Tapping the CABI collections for fungal endophytes: first genome assemblies for Collariella, Neodidymelliopsis, Ascochyta clinopodiicola, Didymella pomorum, Didymosphaeria variabile, Neocosmospora piperis and Neocucurbitaria cava.</title>
        <authorList>
            <person name="Hill R."/>
        </authorList>
    </citation>
    <scope>NUCLEOTIDE SEQUENCE</scope>
    <source>
        <strain evidence="6">IMI 356815</strain>
    </source>
</reference>
<dbReference type="GO" id="GO:0004649">
    <property type="term" value="F:poly(ADP-ribose) glycohydrolase activity"/>
    <property type="evidence" value="ECO:0007669"/>
    <property type="project" value="UniProtKB-EC"/>
</dbReference>
<dbReference type="GO" id="GO:0005737">
    <property type="term" value="C:cytoplasm"/>
    <property type="evidence" value="ECO:0007669"/>
    <property type="project" value="TreeGrafter"/>
</dbReference>
<dbReference type="GO" id="GO:0005634">
    <property type="term" value="C:nucleus"/>
    <property type="evidence" value="ECO:0007669"/>
    <property type="project" value="TreeGrafter"/>
</dbReference>
<dbReference type="EC" id="3.2.1.143" evidence="2"/>
<dbReference type="EMBL" id="JAPEUX010000004">
    <property type="protein sequence ID" value="KAJ4354142.1"/>
    <property type="molecule type" value="Genomic_DNA"/>
</dbReference>
<evidence type="ECO:0000313" key="6">
    <source>
        <dbReference type="EMBL" id="KAJ4354142.1"/>
    </source>
</evidence>
<dbReference type="OrthoDB" id="1937899at2759"/>
<comment type="caution">
    <text evidence="6">The sequence shown here is derived from an EMBL/GenBank/DDBJ whole genome shotgun (WGS) entry which is preliminary data.</text>
</comment>
<comment type="similarity">
    <text evidence="1">Belongs to the poly(ADP-ribose) glycohydrolase family.</text>
</comment>
<dbReference type="PANTHER" id="PTHR12837:SF0">
    <property type="entry name" value="POLY(ADP-RIBOSE) GLYCOHYDROLASE"/>
    <property type="match status" value="1"/>
</dbReference>
<sequence>MSTSTWPPFYTLPSSPTITTQDRFGLLDADIPSVPFWSVLSALLTPPVTSVSAFLDILETIAVELRGTAPPDYHTLKSCLHAREEELLNTIWPKVKELALDMPRLFPMHRLPVLKEGGTGKVGLSREQVGCLVAHQFLSTLAAPLWQDGFQNFEIWYQGEQPHVSAPGIYITAVLDYFAQMAIAEERLEWTVTYELVSRSEVSFGNGVLQDRLKELGDITITGLSEKTSEPQFLGTSGNAVVISANKFIGFGRSATQEEVFVGTTPEACPAVLVTPPLTDSQVLVVRGCETVVKTVGQGRKIRMCGTHTAPQGENGKEYKIKWLDRTMLFMDALELDSYDGTAYPDVEHTNVKREMAKALRAFGSASYPRIYTGLWGCRTFGGDPGVKMTILWLAASVKGSALTIMHEEGREDFAEKMVRFMEMVRARRYKVGDVWDMLWEAEGSRIAKWGFLDWVLG</sequence>
<name>A0A9W9CBM0_9PLEO</name>
<dbReference type="Pfam" id="PF20811">
    <property type="entry name" value="PARG_cat_N"/>
    <property type="match status" value="1"/>
</dbReference>
<accession>A0A9W9CBM0</accession>
<dbReference type="InterPro" id="IPR007724">
    <property type="entry name" value="Poly_GlycHdrlase"/>
</dbReference>
<keyword evidence="7" id="KW-1185">Reference proteome</keyword>
<feature type="domain" description="PARG helical" evidence="5">
    <location>
        <begin position="83"/>
        <end position="194"/>
    </location>
</feature>
<organism evidence="6 7">
    <name type="scientific">Didymosphaeria variabile</name>
    <dbReference type="NCBI Taxonomy" id="1932322"/>
    <lineage>
        <taxon>Eukaryota</taxon>
        <taxon>Fungi</taxon>
        <taxon>Dikarya</taxon>
        <taxon>Ascomycota</taxon>
        <taxon>Pezizomycotina</taxon>
        <taxon>Dothideomycetes</taxon>
        <taxon>Pleosporomycetidae</taxon>
        <taxon>Pleosporales</taxon>
        <taxon>Massarineae</taxon>
        <taxon>Didymosphaeriaceae</taxon>
        <taxon>Didymosphaeria</taxon>
    </lineage>
</organism>
<gene>
    <name evidence="6" type="ORF">N0V89_005875</name>
</gene>
<evidence type="ECO:0000259" key="5">
    <source>
        <dbReference type="Pfam" id="PF20811"/>
    </source>
</evidence>
<dbReference type="GO" id="GO:0006282">
    <property type="term" value="P:regulation of DNA repair"/>
    <property type="evidence" value="ECO:0007669"/>
    <property type="project" value="InterPro"/>
</dbReference>
<dbReference type="GO" id="GO:0009225">
    <property type="term" value="P:nucleotide-sugar metabolic process"/>
    <property type="evidence" value="ECO:0007669"/>
    <property type="project" value="TreeGrafter"/>
</dbReference>
<dbReference type="RefSeq" id="XP_056071916.1">
    <property type="nucleotide sequence ID" value="XM_056214649.1"/>
</dbReference>